<dbReference type="SUPFAM" id="SSF52266">
    <property type="entry name" value="SGNH hydrolase"/>
    <property type="match status" value="1"/>
</dbReference>
<dbReference type="InterPro" id="IPR036514">
    <property type="entry name" value="SGNH_hydro_sf"/>
</dbReference>
<reference evidence="9 10" key="1">
    <citation type="submission" date="2019-11" db="EMBL/GenBank/DDBJ databases">
        <title>Implementation of targeted gown and glove precautions to prevent Staphylococcus aureus acquisition in community-based nursing homes.</title>
        <authorList>
            <person name="Stine O.C."/>
        </authorList>
    </citation>
    <scope>NUCLEOTIDE SEQUENCE [LARGE SCALE GENOMIC DNA]</scope>
    <source>
        <strain evidence="9 10">S_4031.LGMP.AI</strain>
    </source>
</reference>
<keyword evidence="6" id="KW-1133">Transmembrane helix</keyword>
<dbReference type="CDD" id="cd01840">
    <property type="entry name" value="SGNH_hydrolase_yrhL_like"/>
    <property type="match status" value="1"/>
</dbReference>
<evidence type="ECO:0000256" key="5">
    <source>
        <dbReference type="ARBA" id="ARBA00022692"/>
    </source>
</evidence>
<evidence type="ECO:0000256" key="3">
    <source>
        <dbReference type="ARBA" id="ARBA00022475"/>
    </source>
</evidence>
<accession>A0A6B0BGU1</accession>
<dbReference type="Proteomes" id="UP000433366">
    <property type="component" value="Unassembled WGS sequence"/>
</dbReference>
<sequence length="159" mass="17977">DVYNNIKPLLIGDSVMVDIGESFKSSVPKSRIDGKVGRQLYQTLPLVKANYSQYKKSSDQVVLELGTNGDFTVKQLDDLLNQFGKAKIYLVNTRVPRIYEANVNRLLADAAKRKSNVTLIDWYKRSQGHSEYFAPDGVHLEYKGVLALKDEILKALKKK</sequence>
<organism evidence="9 10">
    <name type="scientific">Staphylococcus aureus</name>
    <dbReference type="NCBI Taxonomy" id="1280"/>
    <lineage>
        <taxon>Bacteria</taxon>
        <taxon>Bacillati</taxon>
        <taxon>Bacillota</taxon>
        <taxon>Bacilli</taxon>
        <taxon>Bacillales</taxon>
        <taxon>Staphylococcaceae</taxon>
        <taxon>Staphylococcus</taxon>
    </lineage>
</organism>
<dbReference type="EMBL" id="WPRH01000764">
    <property type="protein sequence ID" value="MVI57049.1"/>
    <property type="molecule type" value="Genomic_DNA"/>
</dbReference>
<evidence type="ECO:0000256" key="8">
    <source>
        <dbReference type="ARBA" id="ARBA00023315"/>
    </source>
</evidence>
<evidence type="ECO:0000256" key="2">
    <source>
        <dbReference type="ARBA" id="ARBA00007400"/>
    </source>
</evidence>
<keyword evidence="7" id="KW-0472">Membrane</keyword>
<protein>
    <submittedName>
        <fullName evidence="9">Acyltransferase</fullName>
    </submittedName>
</protein>
<proteinExistence type="inferred from homology"/>
<comment type="subcellular location">
    <subcellularLocation>
        <location evidence="1">Cell membrane</location>
        <topology evidence="1">Multi-pass membrane protein</topology>
    </subcellularLocation>
</comment>
<evidence type="ECO:0000313" key="10">
    <source>
        <dbReference type="Proteomes" id="UP000433366"/>
    </source>
</evidence>
<comment type="similarity">
    <text evidence="2">Belongs to the acyltransferase 3 family.</text>
</comment>
<comment type="caution">
    <text evidence="9">The sequence shown here is derived from an EMBL/GenBank/DDBJ whole genome shotgun (WGS) entry which is preliminary data.</text>
</comment>
<dbReference type="FunFam" id="3.40.50.1110:FF:000006">
    <property type="entry name" value="O-acetyltransferase OatA"/>
    <property type="match status" value="1"/>
</dbReference>
<keyword evidence="5" id="KW-0812">Transmembrane</keyword>
<dbReference type="Gene3D" id="3.40.50.1110">
    <property type="entry name" value="SGNH hydrolase"/>
    <property type="match status" value="1"/>
</dbReference>
<evidence type="ECO:0000256" key="4">
    <source>
        <dbReference type="ARBA" id="ARBA00022679"/>
    </source>
</evidence>
<dbReference type="GO" id="GO:0016746">
    <property type="term" value="F:acyltransferase activity"/>
    <property type="evidence" value="ECO:0007669"/>
    <property type="project" value="UniProtKB-KW"/>
</dbReference>
<name>A0A6B0BGU1_STAAU</name>
<gene>
    <name evidence="9" type="ORF">GO793_14470</name>
</gene>
<dbReference type="GO" id="GO:0005886">
    <property type="term" value="C:plasma membrane"/>
    <property type="evidence" value="ECO:0007669"/>
    <property type="project" value="UniProtKB-SubCell"/>
</dbReference>
<evidence type="ECO:0000256" key="7">
    <source>
        <dbReference type="ARBA" id="ARBA00023136"/>
    </source>
</evidence>
<evidence type="ECO:0000313" key="9">
    <source>
        <dbReference type="EMBL" id="MVI57049.1"/>
    </source>
</evidence>
<keyword evidence="8 9" id="KW-0012">Acyltransferase</keyword>
<feature type="non-terminal residue" evidence="9">
    <location>
        <position position="1"/>
    </location>
</feature>
<keyword evidence="4 9" id="KW-0808">Transferase</keyword>
<keyword evidence="3" id="KW-1003">Cell membrane</keyword>
<evidence type="ECO:0000256" key="1">
    <source>
        <dbReference type="ARBA" id="ARBA00004651"/>
    </source>
</evidence>
<dbReference type="AlphaFoldDB" id="A0A6B0BGU1"/>
<evidence type="ECO:0000256" key="6">
    <source>
        <dbReference type="ARBA" id="ARBA00022989"/>
    </source>
</evidence>